<comment type="catalytic activity">
    <reaction evidence="7">
        <text>GTP + H2O = GDP + phosphate + H(+)</text>
        <dbReference type="Rhea" id="RHEA:19669"/>
        <dbReference type="ChEBI" id="CHEBI:15377"/>
        <dbReference type="ChEBI" id="CHEBI:15378"/>
        <dbReference type="ChEBI" id="CHEBI:37565"/>
        <dbReference type="ChEBI" id="CHEBI:43474"/>
        <dbReference type="ChEBI" id="CHEBI:58189"/>
    </reaction>
    <physiologicalReaction direction="left-to-right" evidence="7">
        <dbReference type="Rhea" id="RHEA:19670"/>
    </physiologicalReaction>
</comment>
<sequence>MSNVLVNFLPPVHPKHNTAFATDQYDDYRYQTDNGSESGQETTNGAKPRILLMGLQRSGKSSIQRVVFNKMPPNDTLYLESTTKIQKEDVTRSFIDFQVWDFPGQINFFETAYDSEEIFGAVGALIFVIDAQARKTFRFDNTTWGMNHRINEAIIILVNPKITFEVLIHKVDGLSDDYKIDTQRDIQQRTADALADAQMEHIQLSYYLTSIYDHSIYEAFSKIIQKLIRELPTLENLLNVLCSNSGIDKAYLFDTLTKIYIATDSSPVDMQSYEICSDMIDVIIDIECIYGAQNSASNGTTPSINDAEEDRSATLSSPSLSVGNGDANGFSGADSLQEQLMSDTSVASEPEAEASSLIKLTNGDVLYLREVNRLLVLICILRQESFEKHGLIDYNFQCFKEAITDVFEFSNTRNKLNSQLADGNNLVDNTAE</sequence>
<feature type="compositionally biased region" description="Polar residues" evidence="9">
    <location>
        <begin position="34"/>
        <end position="45"/>
    </location>
</feature>
<feature type="region of interest" description="Disordered" evidence="9">
    <location>
        <begin position="24"/>
        <end position="45"/>
    </location>
</feature>
<dbReference type="GO" id="GO:1904263">
    <property type="term" value="P:positive regulation of TORC1 signaling"/>
    <property type="evidence" value="ECO:0007669"/>
    <property type="project" value="TreeGrafter"/>
</dbReference>
<evidence type="ECO:0000256" key="5">
    <source>
        <dbReference type="ARBA" id="ARBA00023134"/>
    </source>
</evidence>
<dbReference type="Gene3D" id="3.40.50.300">
    <property type="entry name" value="P-loop containing nucleotide triphosphate hydrolases"/>
    <property type="match status" value="1"/>
</dbReference>
<organism evidence="10 11">
    <name type="scientific">Umbelopsis vinacea</name>
    <dbReference type="NCBI Taxonomy" id="44442"/>
    <lineage>
        <taxon>Eukaryota</taxon>
        <taxon>Fungi</taxon>
        <taxon>Fungi incertae sedis</taxon>
        <taxon>Mucoromycota</taxon>
        <taxon>Mucoromycotina</taxon>
        <taxon>Umbelopsidomycetes</taxon>
        <taxon>Umbelopsidales</taxon>
        <taxon>Umbelopsidaceae</taxon>
        <taxon>Umbelopsis</taxon>
    </lineage>
</organism>
<dbReference type="SUPFAM" id="SSF52540">
    <property type="entry name" value="P-loop containing nucleoside triphosphate hydrolases"/>
    <property type="match status" value="1"/>
</dbReference>
<keyword evidence="11" id="KW-1185">Reference proteome</keyword>
<dbReference type="InterPro" id="IPR006762">
    <property type="entry name" value="Gtr1_RagA"/>
</dbReference>
<dbReference type="GO" id="GO:0003924">
    <property type="term" value="F:GTPase activity"/>
    <property type="evidence" value="ECO:0007669"/>
    <property type="project" value="UniProtKB-UniRule"/>
</dbReference>
<dbReference type="PANTHER" id="PTHR11259:SF2">
    <property type="entry name" value="GH16429P"/>
    <property type="match status" value="1"/>
</dbReference>
<dbReference type="EMBL" id="JAEPRA010000019">
    <property type="protein sequence ID" value="KAG2173440.1"/>
    <property type="molecule type" value="Genomic_DNA"/>
</dbReference>
<protein>
    <recommendedName>
        <fullName evidence="8">GTP-binding protein</fullName>
    </recommendedName>
</protein>
<dbReference type="Pfam" id="PF04670">
    <property type="entry name" value="Gtr1_RagA"/>
    <property type="match status" value="1"/>
</dbReference>
<evidence type="ECO:0000256" key="2">
    <source>
        <dbReference type="ARBA" id="ARBA00007756"/>
    </source>
</evidence>
<feature type="region of interest" description="Disordered" evidence="9">
    <location>
        <begin position="299"/>
        <end position="324"/>
    </location>
</feature>
<proteinExistence type="inferred from homology"/>
<reference evidence="10" key="1">
    <citation type="submission" date="2020-12" db="EMBL/GenBank/DDBJ databases">
        <title>Metabolic potential, ecology and presence of endohyphal bacteria is reflected in genomic diversity of Mucoromycotina.</title>
        <authorList>
            <person name="Muszewska A."/>
            <person name="Okrasinska A."/>
            <person name="Steczkiewicz K."/>
            <person name="Drgas O."/>
            <person name="Orlowska M."/>
            <person name="Perlinska-Lenart U."/>
            <person name="Aleksandrzak-Piekarczyk T."/>
            <person name="Szatraj K."/>
            <person name="Zielenkiewicz U."/>
            <person name="Pilsyk S."/>
            <person name="Malc E."/>
            <person name="Mieczkowski P."/>
            <person name="Kruszewska J.S."/>
            <person name="Biernat P."/>
            <person name="Pawlowska J."/>
        </authorList>
    </citation>
    <scope>NUCLEOTIDE SEQUENCE</scope>
    <source>
        <strain evidence="10">WA0000051536</strain>
    </source>
</reference>
<dbReference type="GO" id="GO:1990131">
    <property type="term" value="C:Gtr1-Gtr2 GTPase complex"/>
    <property type="evidence" value="ECO:0007669"/>
    <property type="project" value="UniProtKB-UniRule"/>
</dbReference>
<dbReference type="Proteomes" id="UP000612746">
    <property type="component" value="Unassembled WGS sequence"/>
</dbReference>
<evidence type="ECO:0000256" key="8">
    <source>
        <dbReference type="RuleBase" id="RU367014"/>
    </source>
</evidence>
<dbReference type="GO" id="GO:0005525">
    <property type="term" value="F:GTP binding"/>
    <property type="evidence" value="ECO:0007669"/>
    <property type="project" value="UniProtKB-UniRule"/>
</dbReference>
<evidence type="ECO:0000256" key="7">
    <source>
        <dbReference type="ARBA" id="ARBA00049117"/>
    </source>
</evidence>
<evidence type="ECO:0000256" key="1">
    <source>
        <dbReference type="ARBA" id="ARBA00004308"/>
    </source>
</evidence>
<dbReference type="GO" id="GO:0005634">
    <property type="term" value="C:nucleus"/>
    <property type="evidence" value="ECO:0007669"/>
    <property type="project" value="TreeGrafter"/>
</dbReference>
<dbReference type="InterPro" id="IPR027417">
    <property type="entry name" value="P-loop_NTPase"/>
</dbReference>
<dbReference type="InterPro" id="IPR039400">
    <property type="entry name" value="RagC/D"/>
</dbReference>
<comment type="function">
    <text evidence="8">GTPase involved in activation of the TORC1 signaling pathway, which promotes growth and represses autophagy in nutrient-rich conditions.</text>
</comment>
<evidence type="ECO:0000313" key="11">
    <source>
        <dbReference type="Proteomes" id="UP000612746"/>
    </source>
</evidence>
<dbReference type="PANTHER" id="PTHR11259">
    <property type="entry name" value="RAS-RELATED GTP BINDING RAG/GTR YEAST"/>
    <property type="match status" value="1"/>
</dbReference>
<dbReference type="FunFam" id="3.40.50.300:FF:001086">
    <property type="entry name" value="GTP-binding protein GTR2"/>
    <property type="match status" value="1"/>
</dbReference>
<feature type="compositionally biased region" description="Polar residues" evidence="9">
    <location>
        <begin position="313"/>
        <end position="322"/>
    </location>
</feature>
<dbReference type="CDD" id="cd11385">
    <property type="entry name" value="RagC_like"/>
    <property type="match status" value="1"/>
</dbReference>
<evidence type="ECO:0000256" key="4">
    <source>
        <dbReference type="ARBA" id="ARBA00022801"/>
    </source>
</evidence>
<keyword evidence="3 8" id="KW-0547">Nucleotide-binding</keyword>
<evidence type="ECO:0000256" key="9">
    <source>
        <dbReference type="SAM" id="MobiDB-lite"/>
    </source>
</evidence>
<dbReference type="Gene3D" id="3.30.450.190">
    <property type="match status" value="1"/>
</dbReference>
<dbReference type="GO" id="GO:0000329">
    <property type="term" value="C:fungal-type vacuole membrane"/>
    <property type="evidence" value="ECO:0007669"/>
    <property type="project" value="TreeGrafter"/>
</dbReference>
<gene>
    <name evidence="10" type="ORF">INT44_008792</name>
</gene>
<evidence type="ECO:0000256" key="3">
    <source>
        <dbReference type="ARBA" id="ARBA00022741"/>
    </source>
</evidence>
<comment type="caution">
    <text evidence="10">The sequence shown here is derived from an EMBL/GenBank/DDBJ whole genome shotgun (WGS) entry which is preliminary data.</text>
</comment>
<keyword evidence="6" id="KW-0472">Membrane</keyword>
<comment type="similarity">
    <text evidence="2 8">Belongs to the GTR/RAG GTP-binding protein family.</text>
</comment>
<comment type="subunit">
    <text evidence="8">Component of the GSE complex.</text>
</comment>
<evidence type="ECO:0000313" key="10">
    <source>
        <dbReference type="EMBL" id="KAG2173440.1"/>
    </source>
</evidence>
<keyword evidence="5 8" id="KW-0342">GTP-binding</keyword>
<evidence type="ECO:0000256" key="6">
    <source>
        <dbReference type="ARBA" id="ARBA00023136"/>
    </source>
</evidence>
<dbReference type="GO" id="GO:0012505">
    <property type="term" value="C:endomembrane system"/>
    <property type="evidence" value="ECO:0007669"/>
    <property type="project" value="UniProtKB-SubCell"/>
</dbReference>
<keyword evidence="4" id="KW-0378">Hydrolase</keyword>
<dbReference type="AlphaFoldDB" id="A0A8H7PGV1"/>
<accession>A0A8H7PGV1</accession>
<comment type="subcellular location">
    <subcellularLocation>
        <location evidence="1">Endomembrane system</location>
    </subcellularLocation>
</comment>
<dbReference type="OrthoDB" id="26136at2759"/>
<dbReference type="GO" id="GO:0009267">
    <property type="term" value="P:cellular response to starvation"/>
    <property type="evidence" value="ECO:0007669"/>
    <property type="project" value="TreeGrafter"/>
</dbReference>
<dbReference type="GO" id="GO:0010507">
    <property type="term" value="P:negative regulation of autophagy"/>
    <property type="evidence" value="ECO:0007669"/>
    <property type="project" value="TreeGrafter"/>
</dbReference>
<name>A0A8H7PGV1_9FUNG</name>